<feature type="transmembrane region" description="Helical" evidence="1">
    <location>
        <begin position="6"/>
        <end position="26"/>
    </location>
</feature>
<organism evidence="2">
    <name type="scientific">mine drainage metagenome</name>
    <dbReference type="NCBI Taxonomy" id="410659"/>
    <lineage>
        <taxon>unclassified sequences</taxon>
        <taxon>metagenomes</taxon>
        <taxon>ecological metagenomes</taxon>
    </lineage>
</organism>
<comment type="caution">
    <text evidence="2">The sequence shown here is derived from an EMBL/GenBank/DDBJ whole genome shotgun (WGS) entry which is preliminary data.</text>
</comment>
<accession>E6PIJ1</accession>
<evidence type="ECO:0008006" key="3">
    <source>
        <dbReference type="Google" id="ProtNLM"/>
    </source>
</evidence>
<feature type="transmembrane region" description="Helical" evidence="1">
    <location>
        <begin position="38"/>
        <end position="58"/>
    </location>
</feature>
<keyword evidence="1" id="KW-0472">Membrane</keyword>
<protein>
    <recommendedName>
        <fullName evidence="3">Transglycosylase associated protein</fullName>
    </recommendedName>
</protein>
<keyword evidence="1" id="KW-1133">Transmembrane helix</keyword>
<dbReference type="EMBL" id="CABL01000019">
    <property type="protein sequence ID" value="CBH76281.1"/>
    <property type="molecule type" value="Genomic_DNA"/>
</dbReference>
<proteinExistence type="predicted"/>
<reference evidence="2" key="1">
    <citation type="submission" date="2009-10" db="EMBL/GenBank/DDBJ databases">
        <title>Diversity of trophic interactions inside an arsenic-rich microbial ecosystem.</title>
        <authorList>
            <person name="Bertin P.N."/>
            <person name="Heinrich-Salmeron A."/>
            <person name="Pelletier E."/>
            <person name="Goulhen-Chollet F."/>
            <person name="Arsene-Ploetze F."/>
            <person name="Gallien S."/>
            <person name="Calteau A."/>
            <person name="Vallenet D."/>
            <person name="Casiot C."/>
            <person name="Chane-Woon-Ming B."/>
            <person name="Giloteaux L."/>
            <person name="Barakat M."/>
            <person name="Bonnefoy V."/>
            <person name="Bruneel O."/>
            <person name="Chandler M."/>
            <person name="Cleiss J."/>
            <person name="Duran R."/>
            <person name="Elbaz-Poulichet F."/>
            <person name="Fonknechten N."/>
            <person name="Lauga B."/>
            <person name="Mornico D."/>
            <person name="Ortet P."/>
            <person name="Schaeffer C."/>
            <person name="Siguier P."/>
            <person name="Alexander Thil Smith A."/>
            <person name="Van Dorsselaer A."/>
            <person name="Weissenbach J."/>
            <person name="Medigue C."/>
            <person name="Le Paslier D."/>
        </authorList>
    </citation>
    <scope>NUCLEOTIDE SEQUENCE</scope>
</reference>
<evidence type="ECO:0000313" key="2">
    <source>
        <dbReference type="EMBL" id="CBH76281.1"/>
    </source>
</evidence>
<keyword evidence="1" id="KW-0812">Transmembrane</keyword>
<evidence type="ECO:0000256" key="1">
    <source>
        <dbReference type="SAM" id="Phobius"/>
    </source>
</evidence>
<name>E6PIJ1_9ZZZZ</name>
<sequence>MPNGAAMAILLWLVIGALVAAFLTPYIPGVPRSRPLEIATGVLGGVLFGWIGELVAHAGIGAPSIRDAVMALLGAVLALNLLRRLGTHKAT</sequence>
<feature type="transmembrane region" description="Helical" evidence="1">
    <location>
        <begin position="64"/>
        <end position="82"/>
    </location>
</feature>
<gene>
    <name evidence="2" type="ORF">CARN1_0761</name>
</gene>
<dbReference type="AlphaFoldDB" id="E6PIJ1"/>